<feature type="region of interest" description="Disordered" evidence="1">
    <location>
        <begin position="214"/>
        <end position="270"/>
    </location>
</feature>
<name>A0A9P1MDF6_9PEZI</name>
<gene>
    <name evidence="2" type="ORF">PPNO1_LOCUS6396</name>
</gene>
<evidence type="ECO:0000313" key="2">
    <source>
        <dbReference type="EMBL" id="CAI4216748.1"/>
    </source>
</evidence>
<accession>A0A9P1MDF6</accession>
<evidence type="ECO:0000256" key="1">
    <source>
        <dbReference type="SAM" id="MobiDB-lite"/>
    </source>
</evidence>
<protein>
    <recommendedName>
        <fullName evidence="4">Gfo/Idh/MocA-like oxidoreductase C-terminal domain-containing protein</fullName>
    </recommendedName>
</protein>
<feature type="region of interest" description="Disordered" evidence="1">
    <location>
        <begin position="1"/>
        <end position="21"/>
    </location>
</feature>
<dbReference type="Gene3D" id="3.30.360.10">
    <property type="entry name" value="Dihydrodipicolinate Reductase, domain 2"/>
    <property type="match status" value="1"/>
</dbReference>
<dbReference type="PANTHER" id="PTHR43377:SF12">
    <property type="entry name" value="BINDING ROSSMANN FOLD OXIDOREDUCTASE, PUTATIVE (AFU_ORTHOLOGUE AFUA_3G11840)-RELATED"/>
    <property type="match status" value="1"/>
</dbReference>
<sequence length="344" mass="37861">MYRALRPKSQPATSANGTGGVDEDFDNGKRIFSIGHVLRYSPHNMLLRKLLLEDRVVGDICSVEHTEPVGWWHFAHSYVRGNWRNASISSPSLLAKSCHDIDLLMWLLMSPPAGAAEPHLLQHFLYWLSPLLQKEPETRAAGDATNCMSCPLVDDGCKYSAKRIYVGPGEKSVHTGNTKWPVNVVLPEIEDIPTMEEREAAILEKLAEDYDANTPAHEVADRRWSASGTPPSTAPTASSTPTPTPSQSKTSTPVLPPPTTPVLDEDSHGGGDLGLTGQFIAAVDAVKNRRMLADDAQLHYIGCTLQDVMMSHAMVFAAEDSRLNRKTLDWKTWWDTEVEAKLAA</sequence>
<dbReference type="SUPFAM" id="SSF55347">
    <property type="entry name" value="Glyceraldehyde-3-phosphate dehydrogenase-like, C-terminal domain"/>
    <property type="match status" value="1"/>
</dbReference>
<organism evidence="2 3">
    <name type="scientific">Parascedosporium putredinis</name>
    <dbReference type="NCBI Taxonomy" id="1442378"/>
    <lineage>
        <taxon>Eukaryota</taxon>
        <taxon>Fungi</taxon>
        <taxon>Dikarya</taxon>
        <taxon>Ascomycota</taxon>
        <taxon>Pezizomycotina</taxon>
        <taxon>Sordariomycetes</taxon>
        <taxon>Hypocreomycetidae</taxon>
        <taxon>Microascales</taxon>
        <taxon>Microascaceae</taxon>
        <taxon>Parascedosporium</taxon>
    </lineage>
</organism>
<dbReference type="InterPro" id="IPR051450">
    <property type="entry name" value="Gfo/Idh/MocA_Oxidoreductases"/>
</dbReference>
<evidence type="ECO:0008006" key="4">
    <source>
        <dbReference type="Google" id="ProtNLM"/>
    </source>
</evidence>
<evidence type="ECO:0000313" key="3">
    <source>
        <dbReference type="Proteomes" id="UP000838763"/>
    </source>
</evidence>
<feature type="compositionally biased region" description="Low complexity" evidence="1">
    <location>
        <begin position="225"/>
        <end position="253"/>
    </location>
</feature>
<dbReference type="AlphaFoldDB" id="A0A9P1MDF6"/>
<dbReference type="OrthoDB" id="2129491at2759"/>
<comment type="caution">
    <text evidence="2">The sequence shown here is derived from an EMBL/GenBank/DDBJ whole genome shotgun (WGS) entry which is preliminary data.</text>
</comment>
<dbReference type="PANTHER" id="PTHR43377">
    <property type="entry name" value="BILIVERDIN REDUCTASE A"/>
    <property type="match status" value="1"/>
</dbReference>
<proteinExistence type="predicted"/>
<keyword evidence="3" id="KW-1185">Reference proteome</keyword>
<dbReference type="Proteomes" id="UP000838763">
    <property type="component" value="Unassembled WGS sequence"/>
</dbReference>
<reference evidence="2" key="1">
    <citation type="submission" date="2022-11" db="EMBL/GenBank/DDBJ databases">
        <authorList>
            <person name="Scott C."/>
            <person name="Bruce N."/>
        </authorList>
    </citation>
    <scope>NUCLEOTIDE SEQUENCE</scope>
</reference>
<dbReference type="EMBL" id="CALLCH030000015">
    <property type="protein sequence ID" value="CAI4216748.1"/>
    <property type="molecule type" value="Genomic_DNA"/>
</dbReference>